<reference evidence="3 4" key="1">
    <citation type="submission" date="2020-10" db="EMBL/GenBank/DDBJ databases">
        <title>Mucilaginibacter mali sp. nov., isolated from rhizosphere soil of apple orchard.</title>
        <authorList>
            <person name="Lee J.-S."/>
            <person name="Kim H.S."/>
            <person name="Kim J.-S."/>
        </authorList>
    </citation>
    <scope>NUCLEOTIDE SEQUENCE [LARGE SCALE GENOMIC DNA]</scope>
    <source>
        <strain evidence="3 4">KCTC 23157</strain>
    </source>
</reference>
<keyword evidence="1" id="KW-0880">Kelch repeat</keyword>
<evidence type="ECO:0000313" key="3">
    <source>
        <dbReference type="EMBL" id="MBE9664742.1"/>
    </source>
</evidence>
<evidence type="ECO:0008006" key="5">
    <source>
        <dbReference type="Google" id="ProtNLM"/>
    </source>
</evidence>
<dbReference type="Proteomes" id="UP000632774">
    <property type="component" value="Unassembled WGS sequence"/>
</dbReference>
<dbReference type="InterPro" id="IPR015915">
    <property type="entry name" value="Kelch-typ_b-propeller"/>
</dbReference>
<dbReference type="InterPro" id="IPR006652">
    <property type="entry name" value="Kelch_1"/>
</dbReference>
<name>A0ABR9XBM9_9SPHI</name>
<dbReference type="RefSeq" id="WP_194104168.1">
    <property type="nucleotide sequence ID" value="NZ_JADFFM010000001.1"/>
</dbReference>
<evidence type="ECO:0000313" key="4">
    <source>
        <dbReference type="Proteomes" id="UP000632774"/>
    </source>
</evidence>
<dbReference type="SUPFAM" id="SSF50965">
    <property type="entry name" value="Galactose oxidase, central domain"/>
    <property type="match status" value="2"/>
</dbReference>
<keyword evidence="2" id="KW-0677">Repeat</keyword>
<dbReference type="PANTHER" id="PTHR46344">
    <property type="entry name" value="OS02G0202900 PROTEIN"/>
    <property type="match status" value="1"/>
</dbReference>
<protein>
    <recommendedName>
        <fullName evidence="5">Galactose oxidase-like protein</fullName>
    </recommendedName>
</protein>
<dbReference type="PROSITE" id="PS51257">
    <property type="entry name" value="PROKAR_LIPOPROTEIN"/>
    <property type="match status" value="1"/>
</dbReference>
<dbReference type="SMART" id="SM00612">
    <property type="entry name" value="Kelch"/>
    <property type="match status" value="4"/>
</dbReference>
<dbReference type="InterPro" id="IPR011043">
    <property type="entry name" value="Gal_Oxase/kelch_b-propeller"/>
</dbReference>
<evidence type="ECO:0000256" key="2">
    <source>
        <dbReference type="ARBA" id="ARBA00022737"/>
    </source>
</evidence>
<dbReference type="InterPro" id="IPR037293">
    <property type="entry name" value="Gal_Oxidase_central_sf"/>
</dbReference>
<organism evidence="3 4">
    <name type="scientific">Mucilaginibacter boryungensis</name>
    <dbReference type="NCBI Taxonomy" id="768480"/>
    <lineage>
        <taxon>Bacteria</taxon>
        <taxon>Pseudomonadati</taxon>
        <taxon>Bacteroidota</taxon>
        <taxon>Sphingobacteriia</taxon>
        <taxon>Sphingobacteriales</taxon>
        <taxon>Sphingobacteriaceae</taxon>
        <taxon>Mucilaginibacter</taxon>
    </lineage>
</organism>
<gene>
    <name evidence="3" type="ORF">IRJ18_00115</name>
</gene>
<dbReference type="PANTHER" id="PTHR46344:SF27">
    <property type="entry name" value="KELCH REPEAT SUPERFAMILY PROTEIN"/>
    <property type="match status" value="1"/>
</dbReference>
<evidence type="ECO:0000256" key="1">
    <source>
        <dbReference type="ARBA" id="ARBA00022441"/>
    </source>
</evidence>
<dbReference type="Gene3D" id="2.130.10.80">
    <property type="entry name" value="Galactose oxidase/kelch, beta-propeller"/>
    <property type="match status" value="1"/>
</dbReference>
<dbReference type="Pfam" id="PF01344">
    <property type="entry name" value="Kelch_1"/>
    <property type="match status" value="1"/>
</dbReference>
<comment type="caution">
    <text evidence="3">The sequence shown here is derived from an EMBL/GenBank/DDBJ whole genome shotgun (WGS) entry which is preliminary data.</text>
</comment>
<dbReference type="Gene3D" id="2.120.10.80">
    <property type="entry name" value="Kelch-type beta propeller"/>
    <property type="match status" value="1"/>
</dbReference>
<proteinExistence type="predicted"/>
<accession>A0ABR9XBM9</accession>
<dbReference type="EMBL" id="JADFFM010000001">
    <property type="protein sequence ID" value="MBE9664742.1"/>
    <property type="molecule type" value="Genomic_DNA"/>
</dbReference>
<keyword evidence="4" id="KW-1185">Reference proteome</keyword>
<sequence length="371" mass="39035">MKRNLILVSICLFIIISCKKTSTTPDDNQATTVSSYSKVTLTGTAKLSLARIQMASVGLGNKVVFAGGFTNSLTNNGIGIVDNVDIYDISADKWSTAKLSEARRYISAAAAGTKMVFAGGADYRGQASATVDIYDINTNAWSSAKLSVARFGISAAAIGNKIYLIGGNAGTLVIDIYDTVTNTWSSISNGVYLFSQLNTGAIGNKIIFAGGNETGLSGISSPFYYIFDTETNTWKSGKLSMTRSYSSSAVSLNKMVVVGNMANNNANTAEIYDATTDSWSTVQLNTPRTSSASAACANIMMFAGGIYQTNNSRYQNSIDVFNAGTGQWSTSALSVARGQASGASAGNKVVFAGGMDDFNYSAQVDIFTLSN</sequence>